<accession>A0A4Q7DZ30</accession>
<dbReference type="RefSeq" id="WP_130246317.1">
    <property type="nucleotide sequence ID" value="NZ_PPUZ01000083.1"/>
</dbReference>
<gene>
    <name evidence="1" type="ORF">C3B51_21310</name>
</gene>
<dbReference type="InterPro" id="IPR031325">
    <property type="entry name" value="RHS_repeat"/>
</dbReference>
<dbReference type="EMBL" id="PPUZ01000083">
    <property type="protein sequence ID" value="RZM73062.1"/>
    <property type="molecule type" value="Genomic_DNA"/>
</dbReference>
<proteinExistence type="predicted"/>
<evidence type="ECO:0008006" key="3">
    <source>
        <dbReference type="Google" id="ProtNLM"/>
    </source>
</evidence>
<reference evidence="1 2" key="1">
    <citation type="submission" date="2018-01" db="EMBL/GenBank/DDBJ databases">
        <title>Co-occurrence of chitin degradation, pigmentation and bioactivity in marine Pseudoalteromonas.</title>
        <authorList>
            <person name="Paulsen S."/>
            <person name="Gram L."/>
            <person name="Machado H."/>
        </authorList>
    </citation>
    <scope>NUCLEOTIDE SEQUENCE [LARGE SCALE GENOMIC DNA]</scope>
    <source>
        <strain evidence="1 2">S1946</strain>
    </source>
</reference>
<protein>
    <recommendedName>
        <fullName evidence="3">RHS repeat protein</fullName>
    </recommendedName>
</protein>
<evidence type="ECO:0000313" key="2">
    <source>
        <dbReference type="Proteomes" id="UP000292345"/>
    </source>
</evidence>
<dbReference type="InterPro" id="IPR006530">
    <property type="entry name" value="YD"/>
</dbReference>
<feature type="non-terminal residue" evidence="1">
    <location>
        <position position="1"/>
    </location>
</feature>
<feature type="non-terminal residue" evidence="1">
    <location>
        <position position="88"/>
    </location>
</feature>
<name>A0A4Q7DZ30_9GAMM</name>
<evidence type="ECO:0000313" key="1">
    <source>
        <dbReference type="EMBL" id="RZM73062.1"/>
    </source>
</evidence>
<sequence length="88" mass="9756">GQIYYVAESEDSAGRITGYKKGYFSMVVGYDNRGNLKTLGVDARSTYSYIQQHSYTFDALGNLTSRTLTGEATETTFGYDVLNRVTTV</sequence>
<dbReference type="Proteomes" id="UP000292345">
    <property type="component" value="Unassembled WGS sequence"/>
</dbReference>
<organism evidence="1 2">
    <name type="scientific">Pseudoalteromonas rubra</name>
    <dbReference type="NCBI Taxonomy" id="43658"/>
    <lineage>
        <taxon>Bacteria</taxon>
        <taxon>Pseudomonadati</taxon>
        <taxon>Pseudomonadota</taxon>
        <taxon>Gammaproteobacteria</taxon>
        <taxon>Alteromonadales</taxon>
        <taxon>Pseudoalteromonadaceae</taxon>
        <taxon>Pseudoalteromonas</taxon>
    </lineage>
</organism>
<dbReference type="AlphaFoldDB" id="A0A4Q7DZ30"/>
<dbReference type="Pfam" id="PF05593">
    <property type="entry name" value="RHS_repeat"/>
    <property type="match status" value="1"/>
</dbReference>
<dbReference type="Gene3D" id="2.180.10.10">
    <property type="entry name" value="RHS repeat-associated core"/>
    <property type="match status" value="1"/>
</dbReference>
<comment type="caution">
    <text evidence="1">The sequence shown here is derived from an EMBL/GenBank/DDBJ whole genome shotgun (WGS) entry which is preliminary data.</text>
</comment>
<dbReference type="NCBIfam" id="TIGR01643">
    <property type="entry name" value="YD_repeat_2x"/>
    <property type="match status" value="1"/>
</dbReference>